<comment type="similarity">
    <text evidence="1">Belongs to the prickle / espinas / testin family.</text>
</comment>
<dbReference type="InterPro" id="IPR033726">
    <property type="entry name" value="LIM2_prickle"/>
</dbReference>
<evidence type="ECO:0000256" key="6">
    <source>
        <dbReference type="PROSITE-ProRule" id="PRU00125"/>
    </source>
</evidence>
<dbReference type="SUPFAM" id="SSF57716">
    <property type="entry name" value="Glucocorticoid receptor-like (DNA-binding domain)"/>
    <property type="match status" value="2"/>
</dbReference>
<sequence>MSRLPGAADGGAAEACPARRRAGGPAWRALCRRLASSTEPNVARHGAWCGRPARGVCERRAVAPAGARNPVGVIGGPVERPSRPPPTPVTRQFDGTHADFFQAAAGVFPGVAMAAKPSPKDGNRLMCRQWWKVCFVYGDQYKYYKQLYGKRTKIQTLRGLDARSEASMTVQEKVCRNCKCPREDHSQCSPAAMGELPPVPAAPSPLAKILPGRSSDPQRHSQSDDDSGCALEEYTWVPSGLKPEQVHLYFCALPEDKVPYVNSVGEKYRVKQLITQLPPHDNEPSRTSPPPRRTEPVQTNAACSDGIGASEHDRDVPDRPGGRHGPATAGDTGRPRQATRVGHGTSLREFSTWKERLNGYNMLTGVDKLSQKEQRASLYTIVDDEWYRIIKFGLSDVTDTSDLDETISAMEKHLRSQRNVILDRRDFYRRNQATDEPFDDYLIALKEISEFCDFCKHCTEDRLRDRLITGLCDEAAVQTLLSETNLTLQKTVDICRARENAYANASALTGDRLQAVSAYRRGQRNRLFGAAGEELDCKGTFLCTLKLGKATASSVTVCIIPTITGALLSWDRCIELGILPTDFPKQISCDGAPPHLKDNSNISSTSKSTSKSTGNLINKLASSYQDASPSTRHQVQQPATASPTLAPPTYPVWHQEQGEPSEEVKNQHLNMLKTAFSEVRYCNSLSEDEKRELRLFSAQRKREALGRGTARQLPPTLQTPVHCASCSEPFSGADMCVQASRAGPNVSWHPACFTCCVCRELLVDMIYFFKEGRMFCGRHHAESLKPRCAACDEIILADECTEAEGRAWHMKHFACFECDQQLGGQRYIMREGRPYCLGCFDAMFAEYCDACGESIGVDQGQMTHEGQHWHATRDCFSCQFCRTSLLGRPFLPRRGAIFCSIPCSRGEAPAVSAADAEGTTAAPPPPPEAEALYSSPKSPATDCMLEALSLDERGRPPETTGTQTTETASYGAAKAGAELSYGARSAGNEPGYGARSAGTEPAYGRTPRPAEPTYGVRSASTEPGYGRTPPSAELGYGRATGHDQGHGRLMGSAEHGYGRSPEPGYGRACSAEPGRGPVPGYGRTCSSIGPTYGVRPTPGMGGYGLPPTSEGNIGLPPPPESGHGHDQRHGHGHDQRHGHGHDQRHGHGHGLPTSDPAYSAAVVSRAAAELAAGGAFSADSSVDSGVPRTGSAASQVIDAPVPSPAPSASPVHRPRGEPTPLGSPGARRASPIMGRKALQHSPKLGRRPLAPFSPSEGGAPPTSSSATSSSPSVAAAAASAPAASAGASPGASPEGAYRAGRSASDKALDAALRDERLGSERSLERILHQKNLEQVVAERSVEVLREISLTDVDAERLGEIVRRELRDRLLRELGSSAERQVRRSSSLRAEAGRHASLPDLRREAADAAPASPSAGGRQPHKSSLSARHLREGRTPSGSGARSRSVRFDPSQVREASPPEGDDAPNTSTDSSGSPAGGARRRHGTFPRARPAPAHPRARDVFTAPAAAPIEDDRHSSCSTCSSSSSEDDFPYELPPRRAYGGVRISYVPNDSLAYARQRQASSGGGRRRHREDKEKCIVS</sequence>
<feature type="compositionally biased region" description="Low complexity" evidence="7">
    <location>
        <begin position="1257"/>
        <end position="1296"/>
    </location>
</feature>
<name>A0A6A4W3I3_AMPAM</name>
<keyword evidence="5 6" id="KW-0440">LIM domain</keyword>
<dbReference type="FunFam" id="2.10.110.10:FF:000005">
    <property type="entry name" value="Testin isoform 1"/>
    <property type="match status" value="1"/>
</dbReference>
<feature type="region of interest" description="Disordered" evidence="7">
    <location>
        <begin position="623"/>
        <end position="646"/>
    </location>
</feature>
<dbReference type="Pfam" id="PF06297">
    <property type="entry name" value="PET"/>
    <property type="match status" value="2"/>
</dbReference>
<dbReference type="EMBL" id="VIIS01001564">
    <property type="protein sequence ID" value="KAF0296401.1"/>
    <property type="molecule type" value="Genomic_DNA"/>
</dbReference>
<evidence type="ECO:0000256" key="4">
    <source>
        <dbReference type="ARBA" id="ARBA00022833"/>
    </source>
</evidence>
<comment type="caution">
    <text evidence="10">The sequence shown here is derived from an EMBL/GenBank/DDBJ whole genome shotgun (WGS) entry which is preliminary data.</text>
</comment>
<dbReference type="OrthoDB" id="10069167at2759"/>
<feature type="region of interest" description="Disordered" evidence="7">
    <location>
        <begin position="1556"/>
        <end position="1579"/>
    </location>
</feature>
<accession>A0A6A4W3I3</accession>
<feature type="compositionally biased region" description="Basic and acidic residues" evidence="7">
    <location>
        <begin position="1122"/>
        <end position="1145"/>
    </location>
</feature>
<feature type="region of interest" description="Disordered" evidence="7">
    <location>
        <begin position="1372"/>
        <end position="1534"/>
    </location>
</feature>
<keyword evidence="3" id="KW-0677">Repeat</keyword>
<evidence type="ECO:0000256" key="5">
    <source>
        <dbReference type="ARBA" id="ARBA00023038"/>
    </source>
</evidence>
<dbReference type="PANTHER" id="PTHR24211">
    <property type="entry name" value="LIM DOMAIN-CONTAINING PROTEIN"/>
    <property type="match status" value="1"/>
</dbReference>
<evidence type="ECO:0000256" key="2">
    <source>
        <dbReference type="ARBA" id="ARBA00022723"/>
    </source>
</evidence>
<feature type="domain" description="PET" evidence="9">
    <location>
        <begin position="215"/>
        <end position="321"/>
    </location>
</feature>
<feature type="region of interest" description="Disordered" evidence="7">
    <location>
        <begin position="191"/>
        <end position="227"/>
    </location>
</feature>
<dbReference type="PROSITE" id="PS51303">
    <property type="entry name" value="PET"/>
    <property type="match status" value="2"/>
</dbReference>
<evidence type="ECO:0000259" key="8">
    <source>
        <dbReference type="PROSITE" id="PS50023"/>
    </source>
</evidence>
<keyword evidence="11" id="KW-1185">Reference proteome</keyword>
<organism evidence="10 11">
    <name type="scientific">Amphibalanus amphitrite</name>
    <name type="common">Striped barnacle</name>
    <name type="synonym">Balanus amphitrite</name>
    <dbReference type="NCBI Taxonomy" id="1232801"/>
    <lineage>
        <taxon>Eukaryota</taxon>
        <taxon>Metazoa</taxon>
        <taxon>Ecdysozoa</taxon>
        <taxon>Arthropoda</taxon>
        <taxon>Crustacea</taxon>
        <taxon>Multicrustacea</taxon>
        <taxon>Cirripedia</taxon>
        <taxon>Thoracica</taxon>
        <taxon>Thoracicalcarea</taxon>
        <taxon>Balanomorpha</taxon>
        <taxon>Balanoidea</taxon>
        <taxon>Balanidae</taxon>
        <taxon>Amphibalaninae</taxon>
        <taxon>Amphibalanus</taxon>
    </lineage>
</organism>
<feature type="compositionally biased region" description="Low complexity" evidence="7">
    <location>
        <begin position="603"/>
        <end position="613"/>
    </location>
</feature>
<feature type="region of interest" description="Disordered" evidence="7">
    <location>
        <begin position="594"/>
        <end position="613"/>
    </location>
</feature>
<dbReference type="InterPro" id="IPR001781">
    <property type="entry name" value="Znf_LIM"/>
</dbReference>
<dbReference type="InterPro" id="IPR010442">
    <property type="entry name" value="PET_domain"/>
</dbReference>
<feature type="compositionally biased region" description="Low complexity" evidence="7">
    <location>
        <begin position="1157"/>
        <end position="1178"/>
    </location>
</feature>
<feature type="region of interest" description="Disordered" evidence="7">
    <location>
        <begin position="914"/>
        <end position="937"/>
    </location>
</feature>
<evidence type="ECO:0000256" key="3">
    <source>
        <dbReference type="ARBA" id="ARBA00022737"/>
    </source>
</evidence>
<dbReference type="Gene3D" id="2.10.110.10">
    <property type="entry name" value="Cysteine Rich Protein"/>
    <property type="match status" value="3"/>
</dbReference>
<dbReference type="CDD" id="cd09415">
    <property type="entry name" value="LIM1_Prickle"/>
    <property type="match status" value="1"/>
</dbReference>
<dbReference type="InterPro" id="IPR047120">
    <property type="entry name" value="Pk/Esn/Tes"/>
</dbReference>
<dbReference type="CDD" id="cd09420">
    <property type="entry name" value="LIM3_Prickle"/>
    <property type="match status" value="1"/>
</dbReference>
<feature type="domain" description="PET" evidence="9">
    <location>
        <begin position="615"/>
        <end position="718"/>
    </location>
</feature>
<feature type="domain" description="LIM zinc-binding" evidence="8">
    <location>
        <begin position="721"/>
        <end position="785"/>
    </location>
</feature>
<feature type="compositionally biased region" description="Basic and acidic residues" evidence="7">
    <location>
        <begin position="310"/>
        <end position="321"/>
    </location>
</feature>
<gene>
    <name evidence="10" type="primary">pk_2</name>
    <name evidence="10" type="ORF">FJT64_000570</name>
</gene>
<dbReference type="PROSITE" id="PS50023">
    <property type="entry name" value="LIM_DOMAIN_2"/>
    <property type="match status" value="2"/>
</dbReference>
<evidence type="ECO:0000259" key="9">
    <source>
        <dbReference type="PROSITE" id="PS51303"/>
    </source>
</evidence>
<dbReference type="PANTHER" id="PTHR24211:SF20">
    <property type="entry name" value="PROTEIN ESPINAS-RELATED"/>
    <property type="match status" value="1"/>
</dbReference>
<protein>
    <submittedName>
        <fullName evidence="10">Protein prickle</fullName>
    </submittedName>
</protein>
<reference evidence="10 11" key="1">
    <citation type="submission" date="2019-07" db="EMBL/GenBank/DDBJ databases">
        <title>Draft genome assembly of a fouling barnacle, Amphibalanus amphitrite (Darwin, 1854): The first reference genome for Thecostraca.</title>
        <authorList>
            <person name="Kim W."/>
        </authorList>
    </citation>
    <scope>NUCLEOTIDE SEQUENCE [LARGE SCALE GENOMIC DNA]</scope>
    <source>
        <strain evidence="10">SNU_AA5</strain>
        <tissue evidence="10">Soma without cirri and trophi</tissue>
    </source>
</reference>
<feature type="compositionally biased region" description="Polar residues" evidence="7">
    <location>
        <begin position="623"/>
        <end position="637"/>
    </location>
</feature>
<evidence type="ECO:0000313" key="11">
    <source>
        <dbReference type="Proteomes" id="UP000440578"/>
    </source>
</evidence>
<evidence type="ECO:0000256" key="1">
    <source>
        <dbReference type="ARBA" id="ARBA00008268"/>
    </source>
</evidence>
<feature type="region of interest" description="Disordered" evidence="7">
    <location>
        <begin position="274"/>
        <end position="344"/>
    </location>
</feature>
<evidence type="ECO:0000256" key="7">
    <source>
        <dbReference type="SAM" id="MobiDB-lite"/>
    </source>
</evidence>
<keyword evidence="2 6" id="KW-0479">Metal-binding</keyword>
<dbReference type="SMART" id="SM00132">
    <property type="entry name" value="LIM"/>
    <property type="match status" value="3"/>
</dbReference>
<dbReference type="Pfam" id="PF00412">
    <property type="entry name" value="LIM"/>
    <property type="match status" value="2"/>
</dbReference>
<dbReference type="Proteomes" id="UP000440578">
    <property type="component" value="Unassembled WGS sequence"/>
</dbReference>
<evidence type="ECO:0000313" key="10">
    <source>
        <dbReference type="EMBL" id="KAF0296401.1"/>
    </source>
</evidence>
<dbReference type="GO" id="GO:0008270">
    <property type="term" value="F:zinc ion binding"/>
    <property type="evidence" value="ECO:0007669"/>
    <property type="project" value="InterPro"/>
</dbReference>
<proteinExistence type="inferred from homology"/>
<dbReference type="CDD" id="cd09418">
    <property type="entry name" value="LIM2_Prickle"/>
    <property type="match status" value="1"/>
</dbReference>
<feature type="domain" description="LIM zinc-binding" evidence="8">
    <location>
        <begin position="786"/>
        <end position="846"/>
    </location>
</feature>
<feature type="region of interest" description="Disordered" evidence="7">
    <location>
        <begin position="988"/>
        <end position="1306"/>
    </location>
</feature>
<dbReference type="PROSITE" id="PS00478">
    <property type="entry name" value="LIM_DOMAIN_1"/>
    <property type="match status" value="1"/>
</dbReference>
<dbReference type="InterPro" id="IPR033725">
    <property type="entry name" value="LIM1_prickle"/>
</dbReference>
<dbReference type="InterPro" id="IPR033727">
    <property type="entry name" value="LIM3_prickle"/>
</dbReference>
<feature type="compositionally biased region" description="Polar residues" evidence="7">
    <location>
        <begin position="1464"/>
        <end position="1473"/>
    </location>
</feature>
<keyword evidence="4 6" id="KW-0862">Zinc</keyword>